<dbReference type="RefSeq" id="WP_187537147.1">
    <property type="nucleotide sequence ID" value="NZ_BAABJT010000001.1"/>
</dbReference>
<dbReference type="KEGG" id="slut:H9L13_07485"/>
<protein>
    <submittedName>
        <fullName evidence="8">Energy transducer TonB</fullName>
    </submittedName>
</protein>
<feature type="region of interest" description="Disordered" evidence="5">
    <location>
        <begin position="163"/>
        <end position="189"/>
    </location>
</feature>
<feature type="compositionally biased region" description="Basic and acidic residues" evidence="5">
    <location>
        <begin position="168"/>
        <end position="182"/>
    </location>
</feature>
<sequence>MRIVVLLLSATFAGLSVPAAAETSTAAQNARDMANLSVLQSYYPARALAAREQGPVGFRVKIDASGQPTECQVTQSSGYPLLDKETCDLITLRAVFKRAEGVSGSQVSTHDGVVNWKLPDSMSIKTLTSPQRVATAVAPEKKICKKSVKTGSLVATERVCMTSSQWKRQSDESKQFWEENSRKGSTSGN</sequence>
<dbReference type="SUPFAM" id="SSF74653">
    <property type="entry name" value="TolA/TonB C-terminal domain"/>
    <property type="match status" value="1"/>
</dbReference>
<evidence type="ECO:0000259" key="7">
    <source>
        <dbReference type="PROSITE" id="PS52015"/>
    </source>
</evidence>
<comment type="subcellular location">
    <subcellularLocation>
        <location evidence="1">Membrane</location>
        <topology evidence="1">Single-pass membrane protein</topology>
    </subcellularLocation>
</comment>
<keyword evidence="3" id="KW-1133">Transmembrane helix</keyword>
<dbReference type="InterPro" id="IPR037682">
    <property type="entry name" value="TonB_C"/>
</dbReference>
<accession>A0A7G9SFD0</accession>
<evidence type="ECO:0000256" key="2">
    <source>
        <dbReference type="ARBA" id="ARBA00022692"/>
    </source>
</evidence>
<feature type="chain" id="PRO_5028856810" evidence="6">
    <location>
        <begin position="22"/>
        <end position="189"/>
    </location>
</feature>
<dbReference type="Pfam" id="PF03544">
    <property type="entry name" value="TonB_C"/>
    <property type="match status" value="1"/>
</dbReference>
<dbReference type="InterPro" id="IPR006260">
    <property type="entry name" value="TonB/TolA_C"/>
</dbReference>
<evidence type="ECO:0000256" key="5">
    <source>
        <dbReference type="SAM" id="MobiDB-lite"/>
    </source>
</evidence>
<feature type="domain" description="TonB C-terminal" evidence="7">
    <location>
        <begin position="28"/>
        <end position="125"/>
    </location>
</feature>
<reference evidence="8 9" key="1">
    <citation type="submission" date="2020-08" db="EMBL/GenBank/DDBJ databases">
        <title>Genome sequence of Sphingomonas lutea KCTC 23642T.</title>
        <authorList>
            <person name="Hyun D.-W."/>
            <person name="Bae J.-W."/>
        </authorList>
    </citation>
    <scope>NUCLEOTIDE SEQUENCE [LARGE SCALE GENOMIC DNA]</scope>
    <source>
        <strain evidence="8 9">KCTC 23642</strain>
    </source>
</reference>
<dbReference type="Proteomes" id="UP000515971">
    <property type="component" value="Chromosome"/>
</dbReference>
<evidence type="ECO:0000256" key="6">
    <source>
        <dbReference type="SAM" id="SignalP"/>
    </source>
</evidence>
<keyword evidence="4" id="KW-0472">Membrane</keyword>
<gene>
    <name evidence="8" type="ORF">H9L13_07485</name>
</gene>
<dbReference type="AlphaFoldDB" id="A0A7G9SFD0"/>
<dbReference type="EMBL" id="CP060718">
    <property type="protein sequence ID" value="QNN66555.1"/>
    <property type="molecule type" value="Genomic_DNA"/>
</dbReference>
<dbReference type="PROSITE" id="PS52015">
    <property type="entry name" value="TONB_CTD"/>
    <property type="match status" value="1"/>
</dbReference>
<feature type="signal peptide" evidence="6">
    <location>
        <begin position="1"/>
        <end position="21"/>
    </location>
</feature>
<keyword evidence="2" id="KW-0812">Transmembrane</keyword>
<keyword evidence="6" id="KW-0732">Signal</keyword>
<keyword evidence="9" id="KW-1185">Reference proteome</keyword>
<name>A0A7G9SFD0_9SPHN</name>
<proteinExistence type="predicted"/>
<organism evidence="8 9">
    <name type="scientific">Sphingomonas lutea</name>
    <dbReference type="NCBI Taxonomy" id="1045317"/>
    <lineage>
        <taxon>Bacteria</taxon>
        <taxon>Pseudomonadati</taxon>
        <taxon>Pseudomonadota</taxon>
        <taxon>Alphaproteobacteria</taxon>
        <taxon>Sphingomonadales</taxon>
        <taxon>Sphingomonadaceae</taxon>
        <taxon>Sphingomonas</taxon>
    </lineage>
</organism>
<dbReference type="GO" id="GO:0055085">
    <property type="term" value="P:transmembrane transport"/>
    <property type="evidence" value="ECO:0007669"/>
    <property type="project" value="InterPro"/>
</dbReference>
<evidence type="ECO:0000256" key="1">
    <source>
        <dbReference type="ARBA" id="ARBA00004167"/>
    </source>
</evidence>
<evidence type="ECO:0000313" key="9">
    <source>
        <dbReference type="Proteomes" id="UP000515971"/>
    </source>
</evidence>
<evidence type="ECO:0000256" key="4">
    <source>
        <dbReference type="ARBA" id="ARBA00023136"/>
    </source>
</evidence>
<dbReference type="GO" id="GO:0016020">
    <property type="term" value="C:membrane"/>
    <property type="evidence" value="ECO:0007669"/>
    <property type="project" value="UniProtKB-SubCell"/>
</dbReference>
<evidence type="ECO:0000256" key="3">
    <source>
        <dbReference type="ARBA" id="ARBA00022989"/>
    </source>
</evidence>
<dbReference type="NCBIfam" id="TIGR01352">
    <property type="entry name" value="tonB_Cterm"/>
    <property type="match status" value="1"/>
</dbReference>
<dbReference type="Gene3D" id="3.30.1150.10">
    <property type="match status" value="1"/>
</dbReference>
<evidence type="ECO:0000313" key="8">
    <source>
        <dbReference type="EMBL" id="QNN66555.1"/>
    </source>
</evidence>